<dbReference type="InterPro" id="IPR017978">
    <property type="entry name" value="GPCR_3_C"/>
</dbReference>
<evidence type="ECO:0000313" key="12">
    <source>
        <dbReference type="WBParaSite" id="EN70_6792"/>
    </source>
</evidence>
<dbReference type="Proteomes" id="UP000095285">
    <property type="component" value="Unassembled WGS sequence"/>
</dbReference>
<proteinExistence type="predicted"/>
<dbReference type="InterPro" id="IPR000337">
    <property type="entry name" value="GPCR_3"/>
</dbReference>
<dbReference type="InParanoid" id="A0A1I7VVX0"/>
<feature type="transmembrane region" description="Helical" evidence="8">
    <location>
        <begin position="566"/>
        <end position="590"/>
    </location>
</feature>
<dbReference type="GO" id="GO:0016020">
    <property type="term" value="C:membrane"/>
    <property type="evidence" value="ECO:0007669"/>
    <property type="project" value="UniProtKB-SubCell"/>
</dbReference>
<dbReference type="PROSITE" id="PS50259">
    <property type="entry name" value="G_PROTEIN_RECEP_F3_4"/>
    <property type="match status" value="1"/>
</dbReference>
<dbReference type="STRING" id="7209.A0A1I7VVX0"/>
<name>A0A1I7VVX0_LOALO</name>
<evidence type="ECO:0000256" key="2">
    <source>
        <dbReference type="ARBA" id="ARBA00022692"/>
    </source>
</evidence>
<feature type="transmembrane region" description="Helical" evidence="8">
    <location>
        <begin position="752"/>
        <end position="774"/>
    </location>
</feature>
<dbReference type="CTD" id="9946598"/>
<feature type="transmembrane region" description="Helical" evidence="8">
    <location>
        <begin position="719"/>
        <end position="736"/>
    </location>
</feature>
<dbReference type="EMBL" id="JH712113">
    <property type="protein sequence ID" value="EFO19331.1"/>
    <property type="molecule type" value="Genomic_DNA"/>
</dbReference>
<feature type="region of interest" description="Disordered" evidence="7">
    <location>
        <begin position="919"/>
        <end position="941"/>
    </location>
</feature>
<dbReference type="InterPro" id="IPR028082">
    <property type="entry name" value="Peripla_BP_I"/>
</dbReference>
<feature type="transmembrane region" description="Helical" evidence="8">
    <location>
        <begin position="634"/>
        <end position="650"/>
    </location>
</feature>
<dbReference type="Gene3D" id="3.40.50.2300">
    <property type="match status" value="2"/>
</dbReference>
<comment type="subcellular location">
    <subcellularLocation>
        <location evidence="1">Membrane</location>
        <topology evidence="1">Multi-pass membrane protein</topology>
    </subcellularLocation>
</comment>
<feature type="transmembrane region" description="Helical" evidence="8">
    <location>
        <begin position="671"/>
        <end position="688"/>
    </location>
</feature>
<sequence length="941" mass="107000">MEYETGMKPRFAMTTPQRNKIHSTCAPYRSYCRQCACTIKIDQKRFYLPNPRPHQLYIIGLFDFHGGRTCQLHRNSDISLPLAFLYTLTTFSQRYSQINLLRNLDIGTILVDSCSSGRKTVEAVVFAENHCFTIEQGGQNITIVPGSVFGYASALSGRVGEALKGLFISGDSLLVSLDADHDTALDAISAVPSRMKEILALLKLLKKFSWEYISIVISDQEDLSLSTYRQFEKLATENGICIAEVKIVNGEEIDPTTTANVTIFFTSASDAAAYFTAKLRREFLYPHVHIVSGDAHDFFLHDPSNVARFVGTISLQPKDVIYDEFRAWLENITPLSLPEKWYWEYVENRWQCALSEANRNFYEGKMCTGDELLDLQSLGRMTKSGYFVRSLERFLFAMDSVYKRLCPEQVGVCEEFYMKGREQISKILKKAETEHDFVIYEFMPDGQAPHNCDANKALGSYAYRCIGNYSDKSGFKFSEPYKYFGVFDHVLEETSQLKIMSQCTSPSCRCFLDVKSMVVPYSVFDESGAPAGSYIHRVPTNDAFQQLQFPSILDRLTAGQWRLQTWNYVLAAIVTVMLIGALGVLFLAIIKLYFRVIKGNQSLGLSLLMGVIVLYMTGYVFVFESTDTVCRLRIVLHPVGYAFCFGVMIAKATQLKNAESLGFSDAVRISYWNYWLLLLFIMGVQIALSSKWLTEEFVSVIALNDGQLRLVCKYGNDEFLLSQAYVIMLLLLALYLNSTNKNIKRNHKETKWLFISSLSCAILWVIWIVIYVLIPSPYKDTVIVLELLLCASVLLGFIFGPKIYIMLSYEPVVVEMRPQNSVKDFVINSDLFERERNLKRTSSLSNSLESSKSHIHSTCSVVNCKNSPACMRTNYSEDDQIPIFRTVMRKKNHLGRSHSTDRQSFSRIIQQMATPSEMLCSDEKKENGDEFDQQRAVPDSL</sequence>
<keyword evidence="3 8" id="KW-1133">Transmembrane helix</keyword>
<dbReference type="SUPFAM" id="SSF53822">
    <property type="entry name" value="Periplasmic binding protein-like I"/>
    <property type="match status" value="1"/>
</dbReference>
<reference evidence="10 11" key="1">
    <citation type="submission" date="2012-04" db="EMBL/GenBank/DDBJ databases">
        <title>The Genome Sequence of Loa loa.</title>
        <authorList>
            <consortium name="The Broad Institute Genome Sequencing Platform"/>
            <consortium name="Broad Institute Genome Sequencing Center for Infectious Disease"/>
            <person name="Nutman T.B."/>
            <person name="Fink D.L."/>
            <person name="Russ C."/>
            <person name="Young S."/>
            <person name="Zeng Q."/>
            <person name="Gargeya S."/>
            <person name="Alvarado L."/>
            <person name="Berlin A."/>
            <person name="Chapman S.B."/>
            <person name="Chen Z."/>
            <person name="Freedman E."/>
            <person name="Gellesch M."/>
            <person name="Goldberg J."/>
            <person name="Griggs A."/>
            <person name="Gujja S."/>
            <person name="Heilman E.R."/>
            <person name="Heiman D."/>
            <person name="Howarth C."/>
            <person name="Mehta T."/>
            <person name="Neiman D."/>
            <person name="Pearson M."/>
            <person name="Roberts A."/>
            <person name="Saif S."/>
            <person name="Shea T."/>
            <person name="Shenoy N."/>
            <person name="Sisk P."/>
            <person name="Stolte C."/>
            <person name="Sykes S."/>
            <person name="White J."/>
            <person name="Yandava C."/>
            <person name="Haas B."/>
            <person name="Henn M.R."/>
            <person name="Nusbaum C."/>
            <person name="Birren B."/>
        </authorList>
    </citation>
    <scope>NUCLEOTIDE SEQUENCE [LARGE SCALE GENOMIC DNA]</scope>
</reference>
<protein>
    <submittedName>
        <fullName evidence="12">G_PROTEIN_RECEP_F3_4 domain-containing protein</fullName>
    </submittedName>
</protein>
<feature type="transmembrane region" description="Helical" evidence="8">
    <location>
        <begin position="780"/>
        <end position="799"/>
    </location>
</feature>
<dbReference type="InterPro" id="IPR001828">
    <property type="entry name" value="ANF_lig-bd_rcpt"/>
</dbReference>
<dbReference type="GeneID" id="9946598"/>
<evidence type="ECO:0000313" key="11">
    <source>
        <dbReference type="Proteomes" id="UP000095285"/>
    </source>
</evidence>
<dbReference type="AlphaFoldDB" id="A0A1I7VVX0"/>
<feature type="domain" description="G-protein coupled receptors family 3 profile" evidence="9">
    <location>
        <begin position="596"/>
        <end position="807"/>
    </location>
</feature>
<dbReference type="CDD" id="cd13953">
    <property type="entry name" value="7tm_classC_mGluR-like"/>
    <property type="match status" value="1"/>
</dbReference>
<accession>A0A1I7VVX0</accession>
<dbReference type="OrthoDB" id="9880600at2759"/>
<dbReference type="KEGG" id="loa:LOAG_09163"/>
<evidence type="ECO:0000256" key="4">
    <source>
        <dbReference type="ARBA" id="ARBA00023136"/>
    </source>
</evidence>
<dbReference type="FunCoup" id="A0A1I7VVX0">
    <property type="interactions" value="1"/>
</dbReference>
<evidence type="ECO:0000313" key="10">
    <source>
        <dbReference type="EMBL" id="EFO19331.1"/>
    </source>
</evidence>
<keyword evidence="4 8" id="KW-0472">Membrane</keyword>
<dbReference type="WBParaSite" id="EN70_6792">
    <property type="protein sequence ID" value="EN70_6792"/>
    <property type="gene ID" value="EN70_6792"/>
</dbReference>
<keyword evidence="11" id="KW-1185">Reference proteome</keyword>
<evidence type="ECO:0000256" key="3">
    <source>
        <dbReference type="ARBA" id="ARBA00022989"/>
    </source>
</evidence>
<dbReference type="PRINTS" id="PR00248">
    <property type="entry name" value="GPCRMGR"/>
</dbReference>
<accession>A0A1S0TSZ2</accession>
<evidence type="ECO:0000256" key="6">
    <source>
        <dbReference type="ARBA" id="ARBA00023180"/>
    </source>
</evidence>
<keyword evidence="6" id="KW-0325">Glycoprotein</keyword>
<evidence type="ECO:0000256" key="5">
    <source>
        <dbReference type="ARBA" id="ARBA00023170"/>
    </source>
</evidence>
<keyword evidence="2 8" id="KW-0812">Transmembrane</keyword>
<dbReference type="GO" id="GO:0004930">
    <property type="term" value="F:G protein-coupled receptor activity"/>
    <property type="evidence" value="ECO:0007669"/>
    <property type="project" value="InterPro"/>
</dbReference>
<organism evidence="11 12">
    <name type="scientific">Loa loa</name>
    <name type="common">Eye worm</name>
    <name type="synonym">Filaria loa</name>
    <dbReference type="NCBI Taxonomy" id="7209"/>
    <lineage>
        <taxon>Eukaryota</taxon>
        <taxon>Metazoa</taxon>
        <taxon>Ecdysozoa</taxon>
        <taxon>Nematoda</taxon>
        <taxon>Chromadorea</taxon>
        <taxon>Rhabditida</taxon>
        <taxon>Spirurina</taxon>
        <taxon>Spiruromorpha</taxon>
        <taxon>Filarioidea</taxon>
        <taxon>Onchocercidae</taxon>
        <taxon>Loa</taxon>
    </lineage>
</organism>
<gene>
    <name evidence="10 12" type="ORF">LOAG_09163</name>
</gene>
<dbReference type="eggNOG" id="KOG1056">
    <property type="taxonomic scope" value="Eukaryota"/>
</dbReference>
<keyword evidence="5" id="KW-0675">Receptor</keyword>
<dbReference type="Pfam" id="PF01094">
    <property type="entry name" value="ANF_receptor"/>
    <property type="match status" value="1"/>
</dbReference>
<dbReference type="PANTHER" id="PTHR24060">
    <property type="entry name" value="METABOTROPIC GLUTAMATE RECEPTOR"/>
    <property type="match status" value="1"/>
</dbReference>
<evidence type="ECO:0000259" key="9">
    <source>
        <dbReference type="PROSITE" id="PS50259"/>
    </source>
</evidence>
<reference evidence="12" key="2">
    <citation type="submission" date="2016-11" db="UniProtKB">
        <authorList>
            <consortium name="WormBaseParasite"/>
        </authorList>
    </citation>
    <scope>IDENTIFICATION</scope>
</reference>
<dbReference type="InterPro" id="IPR050726">
    <property type="entry name" value="mGluR"/>
</dbReference>
<dbReference type="Pfam" id="PF00003">
    <property type="entry name" value="7tm_3"/>
    <property type="match status" value="1"/>
</dbReference>
<evidence type="ECO:0000256" key="8">
    <source>
        <dbReference type="SAM" id="Phobius"/>
    </source>
</evidence>
<feature type="transmembrane region" description="Helical" evidence="8">
    <location>
        <begin position="602"/>
        <end position="622"/>
    </location>
</feature>
<dbReference type="RefSeq" id="XP_003144739.1">
    <property type="nucleotide sequence ID" value="XM_003144691.2"/>
</dbReference>
<evidence type="ECO:0000256" key="1">
    <source>
        <dbReference type="ARBA" id="ARBA00004141"/>
    </source>
</evidence>
<evidence type="ECO:0000256" key="7">
    <source>
        <dbReference type="SAM" id="MobiDB-lite"/>
    </source>
</evidence>